<evidence type="ECO:0000313" key="5">
    <source>
        <dbReference type="EMBL" id="MBD8013430.1"/>
    </source>
</evidence>
<dbReference type="PANTHER" id="PTHR40038">
    <property type="entry name" value="MEMBRANE-ASSOCIATED PROTEIN TCAA"/>
    <property type="match status" value="1"/>
</dbReference>
<dbReference type="Pfam" id="PF22820">
    <property type="entry name" value="TcaA_3rd_4th"/>
    <property type="match status" value="1"/>
</dbReference>
<evidence type="ECO:0000259" key="3">
    <source>
        <dbReference type="Pfam" id="PF22820"/>
    </source>
</evidence>
<keyword evidence="6" id="KW-1185">Reference proteome</keyword>
<dbReference type="EMBL" id="JACSPU010000001">
    <property type="protein sequence ID" value="MBD8013430.1"/>
    <property type="molecule type" value="Genomic_DNA"/>
</dbReference>
<keyword evidence="1" id="KW-0472">Membrane</keyword>
<feature type="domain" description="TcaA 4th" evidence="3">
    <location>
        <begin position="236"/>
        <end position="299"/>
    </location>
</feature>
<comment type="caution">
    <text evidence="5">The sequence shown here is derived from an EMBL/GenBank/DDBJ whole genome shotgun (WGS) entry which is preliminary data.</text>
</comment>
<dbReference type="InterPro" id="IPR054530">
    <property type="entry name" value="TcaA_4th"/>
</dbReference>
<dbReference type="Proteomes" id="UP000658980">
    <property type="component" value="Unassembled WGS sequence"/>
</dbReference>
<dbReference type="InterPro" id="IPR056902">
    <property type="entry name" value="NTF2_YvbJ"/>
</dbReference>
<feature type="domain" description="TcaA protein NTF2-like" evidence="2">
    <location>
        <begin position="476"/>
        <end position="571"/>
    </location>
</feature>
<evidence type="ECO:0000259" key="4">
    <source>
        <dbReference type="Pfam" id="PF25155"/>
    </source>
</evidence>
<keyword evidence="1" id="KW-0812">Transmembrane</keyword>
<proteinExistence type="predicted"/>
<organism evidence="5 6">
    <name type="scientific">Planococcus wigleyi</name>
    <dbReference type="NCBI Taxonomy" id="2762216"/>
    <lineage>
        <taxon>Bacteria</taxon>
        <taxon>Bacillati</taxon>
        <taxon>Bacillota</taxon>
        <taxon>Bacilli</taxon>
        <taxon>Bacillales</taxon>
        <taxon>Caryophanaceae</taxon>
        <taxon>Planococcus</taxon>
    </lineage>
</organism>
<evidence type="ECO:0000259" key="2">
    <source>
        <dbReference type="Pfam" id="PF22819"/>
    </source>
</evidence>
<keyword evidence="1" id="KW-1133">Transmembrane helix</keyword>
<sequence>MTIFCTSCGHPNEKGNKICVECGKPLAVRASAETKKPMALKTKVLTAVIVLLLAGLGGLYSWGTKTASAETAVSKFFEALEKKDANMLAEHMALSNGKQVEPKQAAAFMESYPNLTPYDLEQVATISQSGKVLGVFNAFKVVLPEQTVSFEFPHEGLELHLDGKKVASVEEEDGIYRFTGLVPGSYDAKFVYDGEYTEFTHPFELTIEMNTGSEETFIYEELPAESVVLDFDVFNETNYKNYKVIVGEKEFAVDATGATEPIGPLPLDGSLTAQGEIEFPWGKQVSEPLKIDSDYQTLEISKLSKDQEGKLVEQLTLFGEQYTQALGTRDASVLKTATADQRKVFEEEFKMMKESNLYFKGSLTEIKLEEPSIVLNGNGESVSMLAELVVNGANYAKGDTVVLDRINLEAEISFVYDADAGKWLVGEYVSNWFSSIEPTRTIKGSGKVYEVAGAAGKAEKAEVPAEVTEENFGISDSEIDYFFNAYNDSSVAAINSGDFGMVSSMVTLDGPRFQEQSKFVNDTYAKGITEEHLGTSVEKVEVVDDGYLQVTTIEKFIIHGTEKSSEKDYRTVTIIYVEGADLYAHKLISTKEI</sequence>
<dbReference type="InterPro" id="IPR054528">
    <property type="entry name" value="TcaA_5th"/>
</dbReference>
<gene>
    <name evidence="5" type="ORF">H9630_01270</name>
</gene>
<name>A0ABR8W8T5_9BACL</name>
<evidence type="ECO:0000256" key="1">
    <source>
        <dbReference type="SAM" id="Phobius"/>
    </source>
</evidence>
<dbReference type="RefSeq" id="WP_191713681.1">
    <property type="nucleotide sequence ID" value="NZ_JACSPU010000001.1"/>
</dbReference>
<protein>
    <recommendedName>
        <fullName evidence="7">Zinc ribbon domain-containing protein</fullName>
    </recommendedName>
</protein>
<dbReference type="Pfam" id="PF22819">
    <property type="entry name" value="TcaA_5th"/>
    <property type="match status" value="1"/>
</dbReference>
<feature type="domain" description="YvbJ-like NTF2-like" evidence="4">
    <location>
        <begin position="311"/>
        <end position="427"/>
    </location>
</feature>
<evidence type="ECO:0008006" key="7">
    <source>
        <dbReference type="Google" id="ProtNLM"/>
    </source>
</evidence>
<evidence type="ECO:0000313" key="6">
    <source>
        <dbReference type="Proteomes" id="UP000658980"/>
    </source>
</evidence>
<accession>A0ABR8W8T5</accession>
<feature type="transmembrane region" description="Helical" evidence="1">
    <location>
        <begin position="44"/>
        <end position="63"/>
    </location>
</feature>
<dbReference type="Pfam" id="PF25155">
    <property type="entry name" value="NTF2_YvbJ"/>
    <property type="match status" value="1"/>
</dbReference>
<reference evidence="5 6" key="1">
    <citation type="submission" date="2020-08" db="EMBL/GenBank/DDBJ databases">
        <title>A Genomic Blueprint of the Chicken Gut Microbiome.</title>
        <authorList>
            <person name="Gilroy R."/>
            <person name="Ravi A."/>
            <person name="Getino M."/>
            <person name="Pursley I."/>
            <person name="Horton D.L."/>
            <person name="Alikhan N.-F."/>
            <person name="Baker D."/>
            <person name="Gharbi K."/>
            <person name="Hall N."/>
            <person name="Watson M."/>
            <person name="Adriaenssens E.M."/>
            <person name="Foster-Nyarko E."/>
            <person name="Jarju S."/>
            <person name="Secka A."/>
            <person name="Antonio M."/>
            <person name="Oren A."/>
            <person name="Chaudhuri R."/>
            <person name="La Ragione R.M."/>
            <person name="Hildebrand F."/>
            <person name="Pallen M.J."/>
        </authorList>
    </citation>
    <scope>NUCLEOTIDE SEQUENCE [LARGE SCALE GENOMIC DNA]</scope>
    <source>
        <strain evidence="5 6">Sa1BUA13</strain>
    </source>
</reference>
<dbReference type="PANTHER" id="PTHR40038:SF1">
    <property type="entry name" value="MEMBRANE-ASSOCIATED PROTEIN TCAA"/>
    <property type="match status" value="1"/>
</dbReference>